<reference evidence="7 8" key="1">
    <citation type="submission" date="2015-03" db="EMBL/GenBank/DDBJ databases">
        <authorList>
            <person name="Regsiter A."/>
            <person name="william w."/>
        </authorList>
    </citation>
    <scope>NUCLEOTIDE SEQUENCE [LARGE SCALE GENOMIC DNA]</scope>
    <source>
        <strain evidence="7 8">CB1</strain>
    </source>
</reference>
<keyword evidence="2" id="KW-0479">Metal-binding</keyword>
<evidence type="ECO:0000256" key="3">
    <source>
        <dbReference type="ARBA" id="ARBA00022964"/>
    </source>
</evidence>
<dbReference type="Proteomes" id="UP000078599">
    <property type="component" value="Unassembled WGS sequence"/>
</dbReference>
<evidence type="ECO:0000259" key="6">
    <source>
        <dbReference type="PROSITE" id="PS51184"/>
    </source>
</evidence>
<dbReference type="SUPFAM" id="SSF51197">
    <property type="entry name" value="Clavaminate synthase-like"/>
    <property type="match status" value="1"/>
</dbReference>
<protein>
    <recommendedName>
        <fullName evidence="6">JmjC domain-containing protein</fullName>
    </recommendedName>
</protein>
<evidence type="ECO:0000313" key="7">
    <source>
        <dbReference type="EMBL" id="CQR26757.1"/>
    </source>
</evidence>
<dbReference type="InterPro" id="IPR046799">
    <property type="entry name" value="ROXA-like_wH"/>
</dbReference>
<evidence type="ECO:0000256" key="1">
    <source>
        <dbReference type="ARBA" id="ARBA00001954"/>
    </source>
</evidence>
<name>A0ABM9T093_THIA3</name>
<dbReference type="Pfam" id="PF20514">
    <property type="entry name" value="WHD_ROXA"/>
    <property type="match status" value="1"/>
</dbReference>
<dbReference type="InterPro" id="IPR003347">
    <property type="entry name" value="JmjC_dom"/>
</dbReference>
<accession>A0ABM9T093</accession>
<evidence type="ECO:0000256" key="5">
    <source>
        <dbReference type="ARBA" id="ARBA00023004"/>
    </source>
</evidence>
<keyword evidence="3" id="KW-0223">Dioxygenase</keyword>
<evidence type="ECO:0000256" key="2">
    <source>
        <dbReference type="ARBA" id="ARBA00022723"/>
    </source>
</evidence>
<comment type="caution">
    <text evidence="7">The sequence shown here is derived from an EMBL/GenBank/DDBJ whole genome shotgun (WGS) entry which is preliminary data.</text>
</comment>
<dbReference type="EMBL" id="CTRI01000002">
    <property type="protein sequence ID" value="CQR26757.1"/>
    <property type="molecule type" value="Genomic_DNA"/>
</dbReference>
<proteinExistence type="predicted"/>
<keyword evidence="8" id="KW-1185">Reference proteome</keyword>
<keyword evidence="4" id="KW-0560">Oxidoreductase</keyword>
<gene>
    <name evidence="7" type="ORF">THICB1_100275</name>
</gene>
<dbReference type="SMART" id="SM00558">
    <property type="entry name" value="JmjC"/>
    <property type="match status" value="1"/>
</dbReference>
<evidence type="ECO:0000313" key="8">
    <source>
        <dbReference type="Proteomes" id="UP000078599"/>
    </source>
</evidence>
<dbReference type="PANTHER" id="PTHR13096">
    <property type="entry name" value="MINA53 MYC INDUCED NUCLEAR ANTIGEN"/>
    <property type="match status" value="1"/>
</dbReference>
<dbReference type="Gene3D" id="3.40.366.30">
    <property type="entry name" value="50S ribosomal protein L16 arginine hydroxylase, Chain A, Domain 2"/>
    <property type="match status" value="1"/>
</dbReference>
<sequence length="388" mass="43093">MTKMSTATLHWGAFTEARFLREIWQRKPLLLRQAFPGFKPLLSRAQLFALAGQDDVESRLLQRAGRRWQLDHGPFSRKQLPPVEQRNWTLLVQGVNLHVDAAGDLLRQFRFIPDARLDDLMISWASEGGGVGPHQDAYDVFLLQAAGRRRWRIGPVEDATLQPGKPVKLLAKFTPEEDLILEPGDMLYLPPGWGHDGIAASGDCMTYSVGFRAPPQGELLKEVLWQLAEAQQGGAIYRDPPLRSGASPARLPEAMVKFAREAFNRLKPDAAMFENVLGLYLTTPKPQVWFESVETPAATLRRACRQTGCRLDRRSKMLYTAQALFFNGEKVDAALASSALLRQLADQQNLSAAQVQSASSAELAALADWCSIGWLQPGHERSAESSPA</sequence>
<dbReference type="Pfam" id="PF08007">
    <property type="entry name" value="JmjC_2"/>
    <property type="match status" value="1"/>
</dbReference>
<feature type="domain" description="JmjC" evidence="6">
    <location>
        <begin position="101"/>
        <end position="228"/>
    </location>
</feature>
<dbReference type="Gene3D" id="2.60.120.650">
    <property type="entry name" value="Cupin"/>
    <property type="match status" value="1"/>
</dbReference>
<evidence type="ECO:0000256" key="4">
    <source>
        <dbReference type="ARBA" id="ARBA00023002"/>
    </source>
</evidence>
<dbReference type="PANTHER" id="PTHR13096:SF8">
    <property type="entry name" value="RIBOSOMAL OXYGENASE 1"/>
    <property type="match status" value="1"/>
</dbReference>
<organism evidence="7 8">
    <name type="scientific">Thiomonas arsenitoxydans (strain DSM 22701 / CIP 110005 / 3As)</name>
    <dbReference type="NCBI Taxonomy" id="426114"/>
    <lineage>
        <taxon>Bacteria</taxon>
        <taxon>Pseudomonadati</taxon>
        <taxon>Pseudomonadota</taxon>
        <taxon>Betaproteobacteria</taxon>
        <taxon>Burkholderiales</taxon>
        <taxon>Thiomonas</taxon>
    </lineage>
</organism>
<dbReference type="InterPro" id="IPR039994">
    <property type="entry name" value="NO66-like"/>
</dbReference>
<comment type="cofactor">
    <cofactor evidence="1">
        <name>Fe(2+)</name>
        <dbReference type="ChEBI" id="CHEBI:29033"/>
    </cofactor>
</comment>
<dbReference type="PROSITE" id="PS51184">
    <property type="entry name" value="JMJC"/>
    <property type="match status" value="1"/>
</dbReference>
<keyword evidence="5" id="KW-0408">Iron</keyword>